<reference evidence="2" key="1">
    <citation type="journal article" date="2023" name="Int. J. Syst. Evol. Microbiol.">
        <title>Streptomyces meridianus sp. nov. isolated from brackish water of the Tagus estuary in Alcochete, Portugal.</title>
        <authorList>
            <person name="Santos J.D.N."/>
            <person name="Klimek D."/>
            <person name="Calusinska M."/>
            <person name="Lobo Da Cunha A."/>
            <person name="Catita J."/>
            <person name="Goncalves H."/>
            <person name="Gonzalez I."/>
            <person name="Reyes F."/>
            <person name="Lage O.M."/>
        </authorList>
    </citation>
    <scope>NUCLEOTIDE SEQUENCE</scope>
    <source>
        <strain evidence="2">MTZ3.1</strain>
    </source>
</reference>
<evidence type="ECO:0000313" key="2">
    <source>
        <dbReference type="EMBL" id="MCM2576923.1"/>
    </source>
</evidence>
<dbReference type="InterPro" id="IPR006047">
    <property type="entry name" value="GH13_cat_dom"/>
</dbReference>
<dbReference type="RefSeq" id="WP_251410795.1">
    <property type="nucleotide sequence ID" value="NZ_JAMQGM010000014.1"/>
</dbReference>
<dbReference type="Proteomes" id="UP001167160">
    <property type="component" value="Unassembled WGS sequence"/>
</dbReference>
<name>A0ABT0X324_9ACTN</name>
<protein>
    <submittedName>
        <fullName evidence="2">Malto-oligosyltrehalose synthase</fullName>
    </submittedName>
</protein>
<evidence type="ECO:0000259" key="1">
    <source>
        <dbReference type="SMART" id="SM00642"/>
    </source>
</evidence>
<dbReference type="NCBIfam" id="TIGR02401">
    <property type="entry name" value="trehalose_TreY"/>
    <property type="match status" value="1"/>
</dbReference>
<gene>
    <name evidence="2" type="primary">treY</name>
    <name evidence="2" type="ORF">M1E25_06060</name>
</gene>
<comment type="caution">
    <text evidence="2">The sequence shown here is derived from an EMBL/GenBank/DDBJ whole genome shotgun (WGS) entry which is preliminary data.</text>
</comment>
<dbReference type="EMBL" id="JAMQGM010000014">
    <property type="protein sequence ID" value="MCM2576923.1"/>
    <property type="molecule type" value="Genomic_DNA"/>
</dbReference>
<dbReference type="Gene3D" id="3.30.1590.10">
    <property type="entry name" value="Maltooligosyl trehalose synthase, domain 2"/>
    <property type="match status" value="1"/>
</dbReference>
<accession>A0ABT0X324</accession>
<keyword evidence="3" id="KW-1185">Reference proteome</keyword>
<sequence length="812" mass="88257">MTAAPTATYRLQLQPDFTFAHAARAVPHLAALGVSHLHLSPVLEAVPGSAHGYDVTSHDTVRAELGGEDGLRHLAYTARRHGLGIVVDIVPNHMAVPVPLSLNRPLWEVLRDGPRSRYARWFDIDWNARATDDAPGQVLLPVLRGRLGGELMHLTRDGAVLRYHDHVLPLRPGTETLPLPDLLDAQWYRLGWWRLARTELNHRRFFTVSGLIGLRVEDPEVFESTHGLLLRLVAEGVVDGLRIDHPDGLADPGGYLRTLDRRIREEAGGPRWTVVEKILTDGEVLPAAWPVAGTTGYDTLRHIDGLFLDPAGAGELAARYRAFTGVAAERGGDWDATLREAVRRVVTHELASEVAFLSRTAERICRRTPALRDHAPWALRTAVCELLARIPVYRPYVSPGRPAPDGDRALLEGAAAEARSAFPVPEEADAVHVVLALALGGLGGSADHRAFCLRFAQTASAVRAKSAEDKAFYRYTPLVSAGEVGGDPGRPAVSPGTFHSFCARIRRAWPATGTVLSTHDTKRSADVRARLAVLTEAPQDWADLVERVTKETARAGRPAPDPHLAWTAWQTVLGLGVPDPERVVPALLKAAREAELHTSWTDPEPAYEEAVAHFAEAGPCGPPYAAVAAYGRTVETHVRANVLGTALLHLTVPGVPDLYQGSEEEFRALVDPDNRRPPRFRPDVLARLDEGGTPQGPAEDKLRLTAEALRLRRERPDLFGAAGNYAPLTARGPAAEHCVAFCRGGAAVTAVTRLSLRLTRAGGWRNTVLELPQGTWRDRMGGRTRNGGPVRTAELFASAPAVLLTRLAADRA</sequence>
<dbReference type="SMART" id="SM00642">
    <property type="entry name" value="Aamy"/>
    <property type="match status" value="1"/>
</dbReference>
<proteinExistence type="predicted"/>
<dbReference type="Pfam" id="PF00128">
    <property type="entry name" value="Alpha-amylase"/>
    <property type="match status" value="1"/>
</dbReference>
<dbReference type="Gene3D" id="1.10.10.470">
    <property type="entry name" value="Maltooligosyl trehalose synthase, domain 4"/>
    <property type="match status" value="1"/>
</dbReference>
<organism evidence="2 3">
    <name type="scientific">Streptomyces meridianus</name>
    <dbReference type="NCBI Taxonomy" id="2938945"/>
    <lineage>
        <taxon>Bacteria</taxon>
        <taxon>Bacillati</taxon>
        <taxon>Actinomycetota</taxon>
        <taxon>Actinomycetes</taxon>
        <taxon>Kitasatosporales</taxon>
        <taxon>Streptomycetaceae</taxon>
        <taxon>Streptomyces</taxon>
    </lineage>
</organism>
<dbReference type="PANTHER" id="PTHR10357:SF216">
    <property type="entry name" value="MALTOOLIGOSYL TREHALOSE SYNTHASE-RELATED"/>
    <property type="match status" value="1"/>
</dbReference>
<dbReference type="CDD" id="cd11336">
    <property type="entry name" value="AmyAc_MTSase"/>
    <property type="match status" value="1"/>
</dbReference>
<dbReference type="InterPro" id="IPR013797">
    <property type="entry name" value="Maltooligo_trehalose_synth_4"/>
</dbReference>
<feature type="domain" description="Glycosyl hydrolase family 13 catalytic" evidence="1">
    <location>
        <begin position="5"/>
        <end position="715"/>
    </location>
</feature>
<dbReference type="SUPFAM" id="SSF51445">
    <property type="entry name" value="(Trans)glycosidases"/>
    <property type="match status" value="1"/>
</dbReference>
<dbReference type="InterPro" id="IPR017853">
    <property type="entry name" value="GH"/>
</dbReference>
<dbReference type="Gene3D" id="3.20.20.80">
    <property type="entry name" value="Glycosidases"/>
    <property type="match status" value="1"/>
</dbReference>
<dbReference type="InterPro" id="IPR012767">
    <property type="entry name" value="Trehalose_TreY"/>
</dbReference>
<evidence type="ECO:0000313" key="3">
    <source>
        <dbReference type="Proteomes" id="UP001167160"/>
    </source>
</evidence>
<dbReference type="Gene3D" id="1.10.150.200">
    <property type="entry name" value="Maltooligosyl trehalose synthase, domain 3"/>
    <property type="match status" value="1"/>
</dbReference>
<dbReference type="PANTHER" id="PTHR10357">
    <property type="entry name" value="ALPHA-AMYLASE FAMILY MEMBER"/>
    <property type="match status" value="1"/>
</dbReference>